<dbReference type="InterPro" id="IPR040758">
    <property type="entry name" value="PrmC_N"/>
</dbReference>
<dbReference type="STRING" id="67767.A0A0J7JT82"/>
<dbReference type="EMBL" id="LBMM01035597">
    <property type="protein sequence ID" value="KMQ81422.1"/>
    <property type="molecule type" value="Genomic_DNA"/>
</dbReference>
<proteinExistence type="predicted"/>
<keyword evidence="2" id="KW-0808">Transferase</keyword>
<comment type="caution">
    <text evidence="2">The sequence shown here is derived from an EMBL/GenBank/DDBJ whole genome shotgun (WGS) entry which is preliminary data.</text>
</comment>
<feature type="domain" description="Release factor glutamine methyltransferase N-terminal" evidence="1">
    <location>
        <begin position="2"/>
        <end position="55"/>
    </location>
</feature>
<dbReference type="OrthoDB" id="269872at2759"/>
<keyword evidence="3" id="KW-1185">Reference proteome</keyword>
<evidence type="ECO:0000259" key="1">
    <source>
        <dbReference type="Pfam" id="PF17827"/>
    </source>
</evidence>
<dbReference type="AlphaFoldDB" id="A0A0J7JT82"/>
<gene>
    <name evidence="2" type="ORF">RF55_26360</name>
</gene>
<dbReference type="Gene3D" id="1.10.8.10">
    <property type="entry name" value="DNA helicase RuvA subunit, C-terminal domain"/>
    <property type="match status" value="1"/>
</dbReference>
<dbReference type="PANTHER" id="PTHR18895:SF74">
    <property type="entry name" value="MTRF1L RELEASE FACTOR GLUTAMINE METHYLTRANSFERASE"/>
    <property type="match status" value="1"/>
</dbReference>
<dbReference type="Pfam" id="PF17827">
    <property type="entry name" value="PrmC_N"/>
    <property type="match status" value="1"/>
</dbReference>
<evidence type="ECO:0000313" key="3">
    <source>
        <dbReference type="Proteomes" id="UP000036403"/>
    </source>
</evidence>
<dbReference type="PaxDb" id="67767-A0A0J7JT82"/>
<keyword evidence="2" id="KW-0489">Methyltransferase</keyword>
<dbReference type="GO" id="GO:0032259">
    <property type="term" value="P:methylation"/>
    <property type="evidence" value="ECO:0007669"/>
    <property type="project" value="UniProtKB-KW"/>
</dbReference>
<reference evidence="2 3" key="1">
    <citation type="submission" date="2015-04" db="EMBL/GenBank/DDBJ databases">
        <title>Lasius niger genome sequencing.</title>
        <authorList>
            <person name="Konorov E.A."/>
            <person name="Nikitin M.A."/>
            <person name="Kirill M.V."/>
            <person name="Chang P."/>
        </authorList>
    </citation>
    <scope>NUCLEOTIDE SEQUENCE [LARGE SCALE GENOMIC DNA]</scope>
    <source>
        <tissue evidence="2">Whole</tissue>
    </source>
</reference>
<dbReference type="GO" id="GO:0005739">
    <property type="term" value="C:mitochondrion"/>
    <property type="evidence" value="ECO:0007669"/>
    <property type="project" value="TreeGrafter"/>
</dbReference>
<evidence type="ECO:0000313" key="2">
    <source>
        <dbReference type="EMBL" id="KMQ81422.1"/>
    </source>
</evidence>
<dbReference type="SUPFAM" id="SSF53335">
    <property type="entry name" value="S-adenosyl-L-methionine-dependent methyltransferases"/>
    <property type="match status" value="1"/>
</dbReference>
<accession>A0A0J7JT82</accession>
<protein>
    <submittedName>
        <fullName evidence="2">N5-glutamine s-adenosyl-l-methionine-dependent methyltransferase</fullName>
    </submittedName>
</protein>
<dbReference type="InterPro" id="IPR050320">
    <property type="entry name" value="N5-glutamine_MTase"/>
</dbReference>
<name>A0A0J7JT82_LASNI</name>
<dbReference type="GO" id="GO:0008168">
    <property type="term" value="F:methyltransferase activity"/>
    <property type="evidence" value="ECO:0007669"/>
    <property type="project" value="UniProtKB-KW"/>
</dbReference>
<organism evidence="2 3">
    <name type="scientific">Lasius niger</name>
    <name type="common">Black garden ant</name>
    <dbReference type="NCBI Taxonomy" id="67767"/>
    <lineage>
        <taxon>Eukaryota</taxon>
        <taxon>Metazoa</taxon>
        <taxon>Ecdysozoa</taxon>
        <taxon>Arthropoda</taxon>
        <taxon>Hexapoda</taxon>
        <taxon>Insecta</taxon>
        <taxon>Pterygota</taxon>
        <taxon>Neoptera</taxon>
        <taxon>Endopterygota</taxon>
        <taxon>Hymenoptera</taxon>
        <taxon>Apocrita</taxon>
        <taxon>Aculeata</taxon>
        <taxon>Formicoidea</taxon>
        <taxon>Formicidae</taxon>
        <taxon>Formicinae</taxon>
        <taxon>Lasius</taxon>
        <taxon>Lasius</taxon>
    </lineage>
</organism>
<feature type="non-terminal residue" evidence="2">
    <location>
        <position position="148"/>
    </location>
</feature>
<sequence length="148" mass="16747">MESPQTEAWWLFREILKDWNGLSGKDKTFCPEDQKKLQSALERRFKREPLAYISGEKGFWRDDFKVNSSTLIPRADSEALIELFLELVPDKKITARLLDLGTGTGCLLLTLLGEYSQLYGVGADIVPEAVLLAKENATHLGLLERSDF</sequence>
<dbReference type="InterPro" id="IPR029063">
    <property type="entry name" value="SAM-dependent_MTases_sf"/>
</dbReference>
<dbReference type="Proteomes" id="UP000036403">
    <property type="component" value="Unassembled WGS sequence"/>
</dbReference>
<dbReference type="Gene3D" id="3.40.50.150">
    <property type="entry name" value="Vaccinia Virus protein VP39"/>
    <property type="match status" value="1"/>
</dbReference>
<dbReference type="PANTHER" id="PTHR18895">
    <property type="entry name" value="HEMK METHYLTRANSFERASE"/>
    <property type="match status" value="1"/>
</dbReference>